<keyword evidence="6 7" id="KW-0472">Membrane</keyword>
<protein>
    <submittedName>
        <fullName evidence="9">Serine/alanine racemase</fullName>
        <ecNumber evidence="9">5.1.1.-</ecNumber>
    </submittedName>
</protein>
<dbReference type="EC" id="5.1.1.-" evidence="9"/>
<evidence type="ECO:0000256" key="2">
    <source>
        <dbReference type="ARBA" id="ARBA00007400"/>
    </source>
</evidence>
<keyword evidence="9" id="KW-0413">Isomerase</keyword>
<dbReference type="InterPro" id="IPR002656">
    <property type="entry name" value="Acyl_transf_3_dom"/>
</dbReference>
<feature type="transmembrane region" description="Helical" evidence="7">
    <location>
        <begin position="50"/>
        <end position="67"/>
    </location>
</feature>
<dbReference type="Pfam" id="PF01757">
    <property type="entry name" value="Acyl_transf_3"/>
    <property type="match status" value="1"/>
</dbReference>
<feature type="transmembrane region" description="Helical" evidence="7">
    <location>
        <begin position="197"/>
        <end position="215"/>
    </location>
</feature>
<feature type="transmembrane region" description="Helical" evidence="7">
    <location>
        <begin position="252"/>
        <end position="272"/>
    </location>
</feature>
<comment type="caution">
    <text evidence="9">The sequence shown here is derived from an EMBL/GenBank/DDBJ whole genome shotgun (WGS) entry which is preliminary data.</text>
</comment>
<feature type="transmembrane region" description="Helical" evidence="7">
    <location>
        <begin position="12"/>
        <end position="38"/>
    </location>
</feature>
<proteinExistence type="inferred from homology"/>
<organism evidence="9 10">
    <name type="scientific">Streptococcus gordonii</name>
    <dbReference type="NCBI Taxonomy" id="1302"/>
    <lineage>
        <taxon>Bacteria</taxon>
        <taxon>Bacillati</taxon>
        <taxon>Bacillota</taxon>
        <taxon>Bacilli</taxon>
        <taxon>Lactobacillales</taxon>
        <taxon>Streptococcaceae</taxon>
        <taxon>Streptococcus</taxon>
    </lineage>
</organism>
<evidence type="ECO:0000313" key="9">
    <source>
        <dbReference type="EMBL" id="KJQ58520.1"/>
    </source>
</evidence>
<feature type="transmembrane region" description="Helical" evidence="7">
    <location>
        <begin position="111"/>
        <end position="142"/>
    </location>
</feature>
<feature type="transmembrane region" description="Helical" evidence="7">
    <location>
        <begin position="284"/>
        <end position="303"/>
    </location>
</feature>
<keyword evidence="3" id="KW-1003">Cell membrane</keyword>
<accession>A0AAW3H7B4</accession>
<dbReference type="GO" id="GO:0009246">
    <property type="term" value="P:enterobacterial common antigen biosynthetic process"/>
    <property type="evidence" value="ECO:0007669"/>
    <property type="project" value="TreeGrafter"/>
</dbReference>
<feature type="transmembrane region" description="Helical" evidence="7">
    <location>
        <begin position="154"/>
        <end position="177"/>
    </location>
</feature>
<feature type="transmembrane region" description="Helical" evidence="7">
    <location>
        <begin position="227"/>
        <end position="246"/>
    </location>
</feature>
<dbReference type="PANTHER" id="PTHR40074:SF2">
    <property type="entry name" value="O-ACETYLTRANSFERASE WECH"/>
    <property type="match status" value="1"/>
</dbReference>
<evidence type="ECO:0000256" key="3">
    <source>
        <dbReference type="ARBA" id="ARBA00022475"/>
    </source>
</evidence>
<evidence type="ECO:0000256" key="7">
    <source>
        <dbReference type="SAM" id="Phobius"/>
    </source>
</evidence>
<dbReference type="Proteomes" id="UP000033658">
    <property type="component" value="Unassembled WGS sequence"/>
</dbReference>
<dbReference type="RefSeq" id="WP_152621723.1">
    <property type="nucleotide sequence ID" value="NZ_JYGL01000001.1"/>
</dbReference>
<keyword evidence="4 7" id="KW-0812">Transmembrane</keyword>
<gene>
    <name evidence="9" type="primary">vanT</name>
    <name evidence="9" type="ORF">TZ86_00360</name>
</gene>
<evidence type="ECO:0000256" key="1">
    <source>
        <dbReference type="ARBA" id="ARBA00004651"/>
    </source>
</evidence>
<evidence type="ECO:0000256" key="5">
    <source>
        <dbReference type="ARBA" id="ARBA00022989"/>
    </source>
</evidence>
<name>A0AAW3H7B4_STRGN</name>
<feature type="transmembrane region" description="Helical" evidence="7">
    <location>
        <begin position="88"/>
        <end position="105"/>
    </location>
</feature>
<evidence type="ECO:0000256" key="6">
    <source>
        <dbReference type="ARBA" id="ARBA00023136"/>
    </source>
</evidence>
<dbReference type="PANTHER" id="PTHR40074">
    <property type="entry name" value="O-ACETYLTRANSFERASE WECH"/>
    <property type="match status" value="1"/>
</dbReference>
<dbReference type="AlphaFoldDB" id="A0AAW3H7B4"/>
<feature type="domain" description="Acyltransferase 3" evidence="8">
    <location>
        <begin position="20"/>
        <end position="325"/>
    </location>
</feature>
<keyword evidence="5 7" id="KW-1133">Transmembrane helix</keyword>
<feature type="transmembrane region" description="Helical" evidence="7">
    <location>
        <begin position="315"/>
        <end position="333"/>
    </location>
</feature>
<comment type="subcellular location">
    <subcellularLocation>
        <location evidence="1">Cell membrane</location>
        <topology evidence="1">Multi-pass membrane protein</topology>
    </subcellularLocation>
</comment>
<reference evidence="9 10" key="1">
    <citation type="submission" date="2015-02" db="EMBL/GenBank/DDBJ databases">
        <title>Evolution of amylase-binding proteins of oral streptococcal species.</title>
        <authorList>
            <person name="Haase E.M."/>
        </authorList>
    </citation>
    <scope>NUCLEOTIDE SEQUENCE [LARGE SCALE GENOMIC DNA]</scope>
    <source>
        <strain evidence="9 10">G9B</strain>
    </source>
</reference>
<dbReference type="GO" id="GO:0005886">
    <property type="term" value="C:plasma membrane"/>
    <property type="evidence" value="ECO:0007669"/>
    <property type="project" value="UniProtKB-SubCell"/>
</dbReference>
<evidence type="ECO:0000259" key="8">
    <source>
        <dbReference type="Pfam" id="PF01757"/>
    </source>
</evidence>
<evidence type="ECO:0000256" key="4">
    <source>
        <dbReference type="ARBA" id="ARBA00022692"/>
    </source>
</evidence>
<dbReference type="GO" id="GO:0016413">
    <property type="term" value="F:O-acetyltransferase activity"/>
    <property type="evidence" value="ECO:0007669"/>
    <property type="project" value="TreeGrafter"/>
</dbReference>
<dbReference type="EMBL" id="JYGL01000001">
    <property type="protein sequence ID" value="KJQ58520.1"/>
    <property type="molecule type" value="Genomic_DNA"/>
</dbReference>
<comment type="similarity">
    <text evidence="2">Belongs to the acyltransferase 3 family.</text>
</comment>
<dbReference type="GO" id="GO:0016853">
    <property type="term" value="F:isomerase activity"/>
    <property type="evidence" value="ECO:0007669"/>
    <property type="project" value="UniProtKB-KW"/>
</dbReference>
<evidence type="ECO:0000313" key="10">
    <source>
        <dbReference type="Proteomes" id="UP000033658"/>
    </source>
</evidence>
<sequence>MVEKEVKEQERSVNYAMLSLFQYVASILVILVHCQRLFPNEILHFTQKSMFGRMAVPFFLISSASMLKSSLAKKKSMRTYVSRILKQYIFWSILYLPYALIYFWSLPVEKYYAPLALIAGFLYIGLCYQLWYIPAFLLGLWIVHYLYKKIGPKWAVVVSLLLYLLGSIETYYTYFANTWPSHFYDVYSRIFFSTRNGLFYAPIFILFGYLLYDYWNSNFFKKDVGKKFLLASILLALDGWLVFVNQGIDKNFFLALLPFSLFLVNGVLRTRIGKKRNLYHLKELSVLYFFLHPIFIESSFYLLRETNISKWHKGQIVFVLTIVLTHLTSEIILKFRSQYLQDRKTEIRLSE</sequence>